<feature type="compositionally biased region" description="Pro residues" evidence="1">
    <location>
        <begin position="96"/>
        <end position="108"/>
    </location>
</feature>
<evidence type="ECO:0000313" key="2">
    <source>
        <dbReference type="Proteomes" id="UP000095282"/>
    </source>
</evidence>
<sequence length="404" mass="44800">MTNLSRVLDAVDQWFSGDFCKLADTVFRQPSESEKQQCDYCSETPSTSSSVCGVFRTAHMMEAPSTSTTDQVETAGQSCLQQIFVAAFACAREQSPEPPTEQVYPPPQRVGRPATPGVALVREQSTEEQEEEQDVQSSSHASRATRRTAPAEQPAAESREQREVQPAVYASRSNRRIAPAQVHVLKKEEQETKPSSHVSPASRRDAPAEDTVPKRREREAGPAVHRSRAARHYIPTDVEREVEQHPNTYDQPEFENHPSTSEYQEVNHPETSSPPALKELTEEETETSEDNGPQNEQALRQRAAEGGEAGEESSPEGSSTDRSIITVINLGSSSDRPSTSGISREAKAYFCDSDETSNYGSPSYYAQFNSTDVAEPVDSNESQNWLELLEDDYSENNPFNVFVF</sequence>
<dbReference type="AlphaFoldDB" id="A0A1I7UW32"/>
<feature type="compositionally biased region" description="Polar residues" evidence="1">
    <location>
        <begin position="329"/>
        <end position="342"/>
    </location>
</feature>
<keyword evidence="2" id="KW-1185">Reference proteome</keyword>
<organism evidence="2 3">
    <name type="scientific">Caenorhabditis tropicalis</name>
    <dbReference type="NCBI Taxonomy" id="1561998"/>
    <lineage>
        <taxon>Eukaryota</taxon>
        <taxon>Metazoa</taxon>
        <taxon>Ecdysozoa</taxon>
        <taxon>Nematoda</taxon>
        <taxon>Chromadorea</taxon>
        <taxon>Rhabditida</taxon>
        <taxon>Rhabditina</taxon>
        <taxon>Rhabditomorpha</taxon>
        <taxon>Rhabditoidea</taxon>
        <taxon>Rhabditidae</taxon>
        <taxon>Peloderinae</taxon>
        <taxon>Caenorhabditis</taxon>
    </lineage>
</organism>
<protein>
    <submittedName>
        <fullName evidence="3">GATA-type domain-containing protein</fullName>
    </submittedName>
</protein>
<evidence type="ECO:0000313" key="3">
    <source>
        <dbReference type="WBParaSite" id="Csp11.Scaffold630.g19930.t1"/>
    </source>
</evidence>
<accession>A0A1I7UW32</accession>
<feature type="compositionally biased region" description="Basic and acidic residues" evidence="1">
    <location>
        <begin position="202"/>
        <end position="220"/>
    </location>
</feature>
<feature type="compositionally biased region" description="Polar residues" evidence="1">
    <location>
        <begin position="257"/>
        <end position="274"/>
    </location>
</feature>
<dbReference type="WBParaSite" id="Csp11.Scaffold630.g19930.t1">
    <property type="protein sequence ID" value="Csp11.Scaffold630.g19930.t1"/>
    <property type="gene ID" value="Csp11.Scaffold630.g19930"/>
</dbReference>
<feature type="region of interest" description="Disordered" evidence="1">
    <location>
        <begin position="96"/>
        <end position="115"/>
    </location>
</feature>
<proteinExistence type="predicted"/>
<name>A0A1I7UW32_9PELO</name>
<dbReference type="Proteomes" id="UP000095282">
    <property type="component" value="Unplaced"/>
</dbReference>
<evidence type="ECO:0000256" key="1">
    <source>
        <dbReference type="SAM" id="MobiDB-lite"/>
    </source>
</evidence>
<feature type="compositionally biased region" description="Low complexity" evidence="1">
    <location>
        <begin position="135"/>
        <end position="151"/>
    </location>
</feature>
<feature type="compositionally biased region" description="Basic and acidic residues" evidence="1">
    <location>
        <begin position="185"/>
        <end position="194"/>
    </location>
</feature>
<feature type="region of interest" description="Disordered" evidence="1">
    <location>
        <begin position="122"/>
        <end position="342"/>
    </location>
</feature>
<reference evidence="3" key="1">
    <citation type="submission" date="2016-11" db="UniProtKB">
        <authorList>
            <consortium name="WormBaseParasite"/>
        </authorList>
    </citation>
    <scope>IDENTIFICATION</scope>
</reference>